<organism evidence="1 2">
    <name type="scientific">Albidovulum sediminicola</name>
    <dbReference type="NCBI Taxonomy" id="2984331"/>
    <lineage>
        <taxon>Bacteria</taxon>
        <taxon>Pseudomonadati</taxon>
        <taxon>Pseudomonadota</taxon>
        <taxon>Alphaproteobacteria</taxon>
        <taxon>Rhodobacterales</taxon>
        <taxon>Paracoccaceae</taxon>
        <taxon>Albidovulum</taxon>
    </lineage>
</organism>
<dbReference type="RefSeq" id="WP_263721061.1">
    <property type="nucleotide sequence ID" value="NZ_JAOWLA010000005.1"/>
</dbReference>
<dbReference type="SUPFAM" id="SSF103025">
    <property type="entry name" value="Folate-binding domain"/>
    <property type="match status" value="1"/>
</dbReference>
<keyword evidence="2" id="KW-1185">Reference proteome</keyword>
<dbReference type="InterPro" id="IPR027266">
    <property type="entry name" value="TrmE/GcvT-like"/>
</dbReference>
<dbReference type="Proteomes" id="UP001652503">
    <property type="component" value="Unassembled WGS sequence"/>
</dbReference>
<evidence type="ECO:0000313" key="2">
    <source>
        <dbReference type="Proteomes" id="UP001652503"/>
    </source>
</evidence>
<dbReference type="EMBL" id="JAOWLA010000005">
    <property type="protein sequence ID" value="MCV2864548.1"/>
    <property type="molecule type" value="Genomic_DNA"/>
</dbReference>
<dbReference type="Gene3D" id="3.30.1360.120">
    <property type="entry name" value="Probable tRNA modification gtpase trme, domain 1"/>
    <property type="match status" value="1"/>
</dbReference>
<name>A0ABT2Z071_9RHOB</name>
<comment type="caution">
    <text evidence="1">The sequence shown here is derived from an EMBL/GenBank/DDBJ whole genome shotgun (WGS) entry which is preliminary data.</text>
</comment>
<evidence type="ECO:0000313" key="1">
    <source>
        <dbReference type="EMBL" id="MCV2864548.1"/>
    </source>
</evidence>
<accession>A0ABT2Z071</accession>
<sequence length="179" mass="18890">MARLIEKTPCEALLPVTCGALSLREVVGDRITSVAPFRGQATKLAAALKKLGLSWPEPNSANAKNGASIVWTGRDQAFLIGADPDSLAGHAALTDQSDGWARIRLEGPGAADVLARLVPVDLRGFEPGQALRSQLGHMMMVLTAPAPGAFEIMVFRSMATTAVHELHHAMKAFAARSAV</sequence>
<protein>
    <submittedName>
        <fullName evidence="1">Sarcosine oxidase subunit gamma</fullName>
    </submittedName>
</protein>
<reference evidence="1 2" key="1">
    <citation type="submission" date="2022-10" db="EMBL/GenBank/DDBJ databases">
        <title>Defluviimonas sp. nov., isolated from ocean surface water.</title>
        <authorList>
            <person name="He W."/>
            <person name="Wang L."/>
            <person name="Zhang D.-F."/>
        </authorList>
    </citation>
    <scope>NUCLEOTIDE SEQUENCE [LARGE SCALE GENOMIC DNA]</scope>
    <source>
        <strain evidence="1 2">WL0075</strain>
    </source>
</reference>
<proteinExistence type="predicted"/>
<gene>
    <name evidence="1" type="ORF">OE647_07310</name>
</gene>